<evidence type="ECO:0000256" key="3">
    <source>
        <dbReference type="ARBA" id="ARBA00022960"/>
    </source>
</evidence>
<dbReference type="Gene3D" id="2.40.10.340">
    <property type="entry name" value="Rod shape-determining protein MreC, domain 1"/>
    <property type="match status" value="1"/>
</dbReference>
<keyword evidence="6" id="KW-0175">Coiled coil</keyword>
<protein>
    <recommendedName>
        <fullName evidence="2 5">Cell shape-determining protein MreC</fullName>
    </recommendedName>
    <alternativeName>
        <fullName evidence="4 5">Cell shape protein MreC</fullName>
    </alternativeName>
</protein>
<dbReference type="Pfam" id="PF04085">
    <property type="entry name" value="MreC"/>
    <property type="match status" value="1"/>
</dbReference>
<feature type="region of interest" description="Disordered" evidence="7">
    <location>
        <begin position="269"/>
        <end position="310"/>
    </location>
</feature>
<dbReference type="EMBL" id="JBHSTI010000008">
    <property type="protein sequence ID" value="MFC6239106.1"/>
    <property type="molecule type" value="Genomic_DNA"/>
</dbReference>
<comment type="function">
    <text evidence="5">Involved in formation and maintenance of cell shape.</text>
</comment>
<sequence>MRDNRRTRTILGLLLLTSLTLVILNLRGSGDGARDSAGGFFGPVQSAVSAVVRPVTDFFGSVGSLGSKDQQIADLQARIDELEQQVNTTEFDRNRARELDELLGLAGRGQYETVPAQVVASGPAQGFGWTVTIDAGRRDGVTIDQNVVNGQGLVGRVIRVNETTSVVALLVDATSTVGARVEASLEKGFLNGTGDPRSLELQLLDPFAPVQKGDRLVSFGFEGGVYVAGIPLGTITEVRGTPGQLTRIATVVPFVDVTRLDLVGVIVQPPRTDPRDSVLPPKPTASPSATPSATPSGSSTASPGASPSAS</sequence>
<feature type="compositionally biased region" description="Low complexity" evidence="7">
    <location>
        <begin position="285"/>
        <end position="310"/>
    </location>
</feature>
<evidence type="ECO:0000313" key="10">
    <source>
        <dbReference type="Proteomes" id="UP001596138"/>
    </source>
</evidence>
<dbReference type="PIRSF" id="PIRSF038471">
    <property type="entry name" value="MreC"/>
    <property type="match status" value="1"/>
</dbReference>
<keyword evidence="10" id="KW-1185">Reference proteome</keyword>
<dbReference type="PANTHER" id="PTHR34138:SF1">
    <property type="entry name" value="CELL SHAPE-DETERMINING PROTEIN MREC"/>
    <property type="match status" value="1"/>
</dbReference>
<evidence type="ECO:0000256" key="2">
    <source>
        <dbReference type="ARBA" id="ARBA00013855"/>
    </source>
</evidence>
<dbReference type="InterPro" id="IPR055342">
    <property type="entry name" value="MreC_beta-barrel_core"/>
</dbReference>
<evidence type="ECO:0000256" key="6">
    <source>
        <dbReference type="SAM" id="Coils"/>
    </source>
</evidence>
<evidence type="ECO:0000256" key="4">
    <source>
        <dbReference type="ARBA" id="ARBA00032089"/>
    </source>
</evidence>
<evidence type="ECO:0000256" key="7">
    <source>
        <dbReference type="SAM" id="MobiDB-lite"/>
    </source>
</evidence>
<feature type="coiled-coil region" evidence="6">
    <location>
        <begin position="65"/>
        <end position="99"/>
    </location>
</feature>
<dbReference type="InterPro" id="IPR042175">
    <property type="entry name" value="Cell/Rod_MreC_2"/>
</dbReference>
<proteinExistence type="inferred from homology"/>
<accession>A0ABW1T2Y5</accession>
<evidence type="ECO:0000313" key="9">
    <source>
        <dbReference type="EMBL" id="MFC6239106.1"/>
    </source>
</evidence>
<comment type="caution">
    <text evidence="9">The sequence shown here is derived from an EMBL/GenBank/DDBJ whole genome shotgun (WGS) entry which is preliminary data.</text>
</comment>
<dbReference type="PANTHER" id="PTHR34138">
    <property type="entry name" value="CELL SHAPE-DETERMINING PROTEIN MREC"/>
    <property type="match status" value="1"/>
</dbReference>
<comment type="similarity">
    <text evidence="1 5">Belongs to the MreC family.</text>
</comment>
<dbReference type="Proteomes" id="UP001596138">
    <property type="component" value="Unassembled WGS sequence"/>
</dbReference>
<dbReference type="InterPro" id="IPR042177">
    <property type="entry name" value="Cell/Rod_1"/>
</dbReference>
<name>A0ABW1T2Y5_9ACTN</name>
<keyword evidence="3 5" id="KW-0133">Cell shape</keyword>
<organism evidence="9 10">
    <name type="scientific">Longivirga aurantiaca</name>
    <dbReference type="NCBI Taxonomy" id="1837743"/>
    <lineage>
        <taxon>Bacteria</taxon>
        <taxon>Bacillati</taxon>
        <taxon>Actinomycetota</taxon>
        <taxon>Actinomycetes</taxon>
        <taxon>Sporichthyales</taxon>
        <taxon>Sporichthyaceae</taxon>
        <taxon>Longivirga</taxon>
    </lineage>
</organism>
<dbReference type="Gene3D" id="2.40.10.350">
    <property type="entry name" value="Rod shape-determining protein MreC, domain 2"/>
    <property type="match status" value="1"/>
</dbReference>
<reference evidence="10" key="1">
    <citation type="journal article" date="2019" name="Int. J. Syst. Evol. Microbiol.">
        <title>The Global Catalogue of Microorganisms (GCM) 10K type strain sequencing project: providing services to taxonomists for standard genome sequencing and annotation.</title>
        <authorList>
            <consortium name="The Broad Institute Genomics Platform"/>
            <consortium name="The Broad Institute Genome Sequencing Center for Infectious Disease"/>
            <person name="Wu L."/>
            <person name="Ma J."/>
        </authorList>
    </citation>
    <scope>NUCLEOTIDE SEQUENCE [LARGE SCALE GENOMIC DNA]</scope>
    <source>
        <strain evidence="10">CGMCC 4.7317</strain>
    </source>
</reference>
<evidence type="ECO:0000256" key="5">
    <source>
        <dbReference type="PIRNR" id="PIRNR038471"/>
    </source>
</evidence>
<evidence type="ECO:0000256" key="1">
    <source>
        <dbReference type="ARBA" id="ARBA00009369"/>
    </source>
</evidence>
<dbReference type="RefSeq" id="WP_386767889.1">
    <property type="nucleotide sequence ID" value="NZ_JBHSTI010000008.1"/>
</dbReference>
<dbReference type="InterPro" id="IPR007221">
    <property type="entry name" value="MreC"/>
</dbReference>
<evidence type="ECO:0000259" key="8">
    <source>
        <dbReference type="Pfam" id="PF04085"/>
    </source>
</evidence>
<gene>
    <name evidence="9" type="primary">mreC</name>
    <name evidence="9" type="ORF">ACFQGU_14570</name>
</gene>
<feature type="domain" description="Rod shape-determining protein MreC beta-barrel core" evidence="8">
    <location>
        <begin position="129"/>
        <end position="266"/>
    </location>
</feature>